<sequence>MNDNLDQPTDALSNQTASLIFGDMSLFEEKAVASGSNARVKNKTGELTIQFYSNNAIGLYKGVAPTKDEKGKILKRGQIGLTKMDDVLANVVMAARNDDPYAYQLLYNLHLASNRFEALMKKCREVLETAVNEKFTGGVGAKLTKDENAPVFNVFLKTDFGRHIFWKVKEVDQFVLENLFCRQHAIIPRDASIKLNGGLAHELRNMYHSAFLWKHTGVTRKDVLENNQVAQRAAELQPHLVLNQGIIDGTLTTMFAPRIVDRPEDVEPVQSNNEDTK</sequence>
<comment type="caution">
    <text evidence="1">The sequence shown here is derived from an EMBL/GenBank/DDBJ whole genome shotgun (WGS) entry which is preliminary data.</text>
</comment>
<dbReference type="Proteomes" id="UP000234420">
    <property type="component" value="Unassembled WGS sequence"/>
</dbReference>
<dbReference type="RefSeq" id="WP_065208026.1">
    <property type="nucleotide sequence ID" value="NZ_JABJXE010000011.1"/>
</dbReference>
<keyword evidence="2" id="KW-1185">Reference proteome</keyword>
<dbReference type="Pfam" id="PF08900">
    <property type="entry name" value="AcaB"/>
    <property type="match status" value="1"/>
</dbReference>
<name>A0A2N4UPM6_9GAMM</name>
<accession>A0A2N4UPM6</accession>
<dbReference type="EMBL" id="NPIB01000021">
    <property type="protein sequence ID" value="PLC56969.1"/>
    <property type="molecule type" value="Genomic_DNA"/>
</dbReference>
<gene>
    <name evidence="1" type="ORF">CIK00_15245</name>
</gene>
<proteinExistence type="predicted"/>
<evidence type="ECO:0000313" key="2">
    <source>
        <dbReference type="Proteomes" id="UP000234420"/>
    </source>
</evidence>
<dbReference type="InterPro" id="IPR014996">
    <property type="entry name" value="AcaB"/>
</dbReference>
<dbReference type="AlphaFoldDB" id="A0A2N4UPM6"/>
<protein>
    <submittedName>
        <fullName evidence="1">DUF1845 domain-containing protein</fullName>
    </submittedName>
</protein>
<reference evidence="1 2" key="1">
    <citation type="journal article" date="2018" name="Syst. Appl. Microbiol.">
        <title>Photobacterium carnosum sp. nov., isolated from spoiled modified atmosphere packaged poultry meat.</title>
        <authorList>
            <person name="Hilgarth M."/>
            <person name="Fuertes S."/>
            <person name="Ehrmann M."/>
            <person name="Vogel R.F."/>
        </authorList>
    </citation>
    <scope>NUCLEOTIDE SEQUENCE [LARGE SCALE GENOMIC DNA]</scope>
    <source>
        <strain evidence="1 2">TMW 2.2021</strain>
    </source>
</reference>
<organism evidence="1 2">
    <name type="scientific">Photobacterium carnosum</name>
    <dbReference type="NCBI Taxonomy" id="2023717"/>
    <lineage>
        <taxon>Bacteria</taxon>
        <taxon>Pseudomonadati</taxon>
        <taxon>Pseudomonadota</taxon>
        <taxon>Gammaproteobacteria</taxon>
        <taxon>Vibrionales</taxon>
        <taxon>Vibrionaceae</taxon>
        <taxon>Photobacterium</taxon>
    </lineage>
</organism>
<evidence type="ECO:0000313" key="1">
    <source>
        <dbReference type="EMBL" id="PLC56969.1"/>
    </source>
</evidence>